<organism evidence="2 3">
    <name type="scientific">Tetraparma gracilis</name>
    <dbReference type="NCBI Taxonomy" id="2962635"/>
    <lineage>
        <taxon>Eukaryota</taxon>
        <taxon>Sar</taxon>
        <taxon>Stramenopiles</taxon>
        <taxon>Ochrophyta</taxon>
        <taxon>Bolidophyceae</taxon>
        <taxon>Parmales</taxon>
        <taxon>Triparmaceae</taxon>
        <taxon>Tetraparma</taxon>
    </lineage>
</organism>
<sequence length="818" mass="87816">MSLHQQLAEILRHDLKLEPTNRIPEAEWVRATSTSPSPHHSLDVSQQDISADDARSSITYSNVGSVAVSEAGDVNFISGWNELNSLSVNHLDTSLGGESVTIRLRIKDDDSPNSTRDESDMTGDDSIELDSKRFAGLLDLLKRAEKSHKLSRKVLSEKAPSPATSVASSRSEATTERSPRNQAAPPSYADAAATEPDAATKRQAQELLRFLMQDSKPSRPGSAAGRGLHISIEQGLVSRASPPPTTSTSPARSAGSSASTVVDDGDDDALSFPIRSVKSVKPGKSAKSNVRPSKGGLELGLKKALAAPALVVVESKKTKRLRKKLLLQGGDVQEKKVHVQAAAVQSPSHPPLHASASPPPPQFSSVNPYISLTNTNPNSPRGASKSIVSGQTAFVSPIPKKAVPHPHSAAKSGSGKKGKKGGKQQQARKAEDDPFKDMDLPPPPSSSYPLYAMAALLVLSIALYLSDFHSASSSALPASTSRPFTNSPIYVDVMKPAMNAVVKDLAQLATTPGLEWQIHGSSVVPKQLIQLEIFVDGALFDTQEFTVPEQLSSEIVKGTYSVSNGKWDDVRLGKGSHNVTLSASAVGTGEVGVGSSLFMFMPEQQRRAEQQRAPSKPASAVGHLARQQLQREQEQEQEQMPVDFSKVAVKLVQPLVGTTFARSAEAEISVALDGFDFEKHKDEVEVRMRIDDSDEQDFDVTRHFPNVKISGLEVGAHLVQVMLLDKKDRRVVGVGGVNVGIVGGADEKIFNENAILVKRDGGEIGGEATWINIGDMSNGELLRALDESASVLYPSSRELIMDVVQNRLTNMRGQRTDF</sequence>
<feature type="region of interest" description="Disordered" evidence="1">
    <location>
        <begin position="106"/>
        <end position="125"/>
    </location>
</feature>
<evidence type="ECO:0000313" key="3">
    <source>
        <dbReference type="Proteomes" id="UP001165060"/>
    </source>
</evidence>
<name>A0ABQ6MYM6_9STRA</name>
<keyword evidence="3" id="KW-1185">Reference proteome</keyword>
<evidence type="ECO:0000256" key="1">
    <source>
        <dbReference type="SAM" id="MobiDB-lite"/>
    </source>
</evidence>
<feature type="compositionally biased region" description="Polar residues" evidence="1">
    <location>
        <begin position="366"/>
        <end position="394"/>
    </location>
</feature>
<feature type="compositionally biased region" description="Basic and acidic residues" evidence="1">
    <location>
        <begin position="106"/>
        <end position="119"/>
    </location>
</feature>
<feature type="compositionally biased region" description="Basic and acidic residues" evidence="1">
    <location>
        <begin position="428"/>
        <end position="439"/>
    </location>
</feature>
<feature type="compositionally biased region" description="Low complexity" evidence="1">
    <location>
        <begin position="246"/>
        <end position="260"/>
    </location>
</feature>
<feature type="region of interest" description="Disordered" evidence="1">
    <location>
        <begin position="339"/>
        <end position="442"/>
    </location>
</feature>
<dbReference type="EMBL" id="BRYB01004761">
    <property type="protein sequence ID" value="GMI36353.1"/>
    <property type="molecule type" value="Genomic_DNA"/>
</dbReference>
<reference evidence="2 3" key="1">
    <citation type="journal article" date="2023" name="Commun. Biol.">
        <title>Genome analysis of Parmales, the sister group of diatoms, reveals the evolutionary specialization of diatoms from phago-mixotrophs to photoautotrophs.</title>
        <authorList>
            <person name="Ban H."/>
            <person name="Sato S."/>
            <person name="Yoshikawa S."/>
            <person name="Yamada K."/>
            <person name="Nakamura Y."/>
            <person name="Ichinomiya M."/>
            <person name="Sato N."/>
            <person name="Blanc-Mathieu R."/>
            <person name="Endo H."/>
            <person name="Kuwata A."/>
            <person name="Ogata H."/>
        </authorList>
    </citation>
    <scope>NUCLEOTIDE SEQUENCE [LARGE SCALE GENOMIC DNA]</scope>
</reference>
<feature type="compositionally biased region" description="Polar residues" evidence="1">
    <location>
        <begin position="162"/>
        <end position="172"/>
    </location>
</feature>
<feature type="region of interest" description="Disordered" evidence="1">
    <location>
        <begin position="149"/>
        <end position="199"/>
    </location>
</feature>
<feature type="compositionally biased region" description="Low complexity" evidence="1">
    <location>
        <begin position="183"/>
        <end position="197"/>
    </location>
</feature>
<protein>
    <submittedName>
        <fullName evidence="2">Uncharacterized protein</fullName>
    </submittedName>
</protein>
<feature type="region of interest" description="Disordered" evidence="1">
    <location>
        <begin position="234"/>
        <end position="295"/>
    </location>
</feature>
<comment type="caution">
    <text evidence="2">The sequence shown here is derived from an EMBL/GenBank/DDBJ whole genome shotgun (WGS) entry which is preliminary data.</text>
</comment>
<evidence type="ECO:0000313" key="2">
    <source>
        <dbReference type="EMBL" id="GMI36353.1"/>
    </source>
</evidence>
<proteinExistence type="predicted"/>
<accession>A0ABQ6MYM6</accession>
<feature type="region of interest" description="Disordered" evidence="1">
    <location>
        <begin position="605"/>
        <end position="639"/>
    </location>
</feature>
<gene>
    <name evidence="2" type="ORF">TeGR_g8051</name>
</gene>
<dbReference type="Proteomes" id="UP001165060">
    <property type="component" value="Unassembled WGS sequence"/>
</dbReference>